<accession>A0A314UKY9</accession>
<evidence type="ECO:0000313" key="2">
    <source>
        <dbReference type="Proteomes" id="UP000250321"/>
    </source>
</evidence>
<protein>
    <submittedName>
        <fullName evidence="1">Uncharacterized protein</fullName>
    </submittedName>
</protein>
<evidence type="ECO:0000313" key="1">
    <source>
        <dbReference type="EMBL" id="PQM38177.1"/>
    </source>
</evidence>
<dbReference type="AlphaFoldDB" id="A0A314UKY9"/>
<keyword evidence="2" id="KW-1185">Reference proteome</keyword>
<sequence>MAAGYLLRCGRGFNRRAGQRYGRAVRMKLEISAECWVIVAIGLWLEEGRAGLEDAAGIYIWSLPTFFSRLEG</sequence>
<name>A0A314UKY9_PRUYE</name>
<proteinExistence type="predicted"/>
<dbReference type="EMBL" id="PJQY01003350">
    <property type="protein sequence ID" value="PQM38177.1"/>
    <property type="molecule type" value="Genomic_DNA"/>
</dbReference>
<gene>
    <name evidence="1" type="ORF">Pyn_40284</name>
</gene>
<dbReference type="Proteomes" id="UP000250321">
    <property type="component" value="Unassembled WGS sequence"/>
</dbReference>
<reference evidence="1 2" key="1">
    <citation type="submission" date="2018-02" db="EMBL/GenBank/DDBJ databases">
        <title>Draft genome of wild Prunus yedoensis var. nudiflora.</title>
        <authorList>
            <person name="Baek S."/>
            <person name="Kim J.-H."/>
            <person name="Choi K."/>
            <person name="Kim G.-B."/>
            <person name="Cho A."/>
            <person name="Jang H."/>
            <person name="Shin C.-H."/>
            <person name="Yu H.-J."/>
            <person name="Mun J.-H."/>
        </authorList>
    </citation>
    <scope>NUCLEOTIDE SEQUENCE [LARGE SCALE GENOMIC DNA]</scope>
    <source>
        <strain evidence="2">cv. Jeju island</strain>
        <tissue evidence="1">Leaf</tissue>
    </source>
</reference>
<comment type="caution">
    <text evidence="1">The sequence shown here is derived from an EMBL/GenBank/DDBJ whole genome shotgun (WGS) entry which is preliminary data.</text>
</comment>
<organism evidence="1 2">
    <name type="scientific">Prunus yedoensis var. nudiflora</name>
    <dbReference type="NCBI Taxonomy" id="2094558"/>
    <lineage>
        <taxon>Eukaryota</taxon>
        <taxon>Viridiplantae</taxon>
        <taxon>Streptophyta</taxon>
        <taxon>Embryophyta</taxon>
        <taxon>Tracheophyta</taxon>
        <taxon>Spermatophyta</taxon>
        <taxon>Magnoliopsida</taxon>
        <taxon>eudicotyledons</taxon>
        <taxon>Gunneridae</taxon>
        <taxon>Pentapetalae</taxon>
        <taxon>rosids</taxon>
        <taxon>fabids</taxon>
        <taxon>Rosales</taxon>
        <taxon>Rosaceae</taxon>
        <taxon>Amygdaloideae</taxon>
        <taxon>Amygdaleae</taxon>
        <taxon>Prunus</taxon>
    </lineage>
</organism>